<dbReference type="PANTHER" id="PTHR24329:SF543">
    <property type="entry name" value="FI01017P-RELATED"/>
    <property type="match status" value="1"/>
</dbReference>
<dbReference type="PROSITE" id="PS00027">
    <property type="entry name" value="HOMEOBOX_1"/>
    <property type="match status" value="1"/>
</dbReference>
<dbReference type="InterPro" id="IPR001356">
    <property type="entry name" value="HD"/>
</dbReference>
<dbReference type="CDD" id="cd00086">
    <property type="entry name" value="homeodomain"/>
    <property type="match status" value="1"/>
</dbReference>
<dbReference type="FunFam" id="1.10.10.60:FF:000102">
    <property type="entry name" value="Aristaless related homeobox"/>
    <property type="match status" value="1"/>
</dbReference>
<evidence type="ECO:0000313" key="12">
    <source>
        <dbReference type="Proteomes" id="UP000494165"/>
    </source>
</evidence>
<dbReference type="Pfam" id="PF00046">
    <property type="entry name" value="Homeodomain"/>
    <property type="match status" value="1"/>
</dbReference>
<comment type="subcellular location">
    <subcellularLocation>
        <location evidence="1 6 7">Nucleus</location>
    </subcellularLocation>
</comment>
<keyword evidence="2" id="KW-0217">Developmental protein</keyword>
<dbReference type="AlphaFoldDB" id="A0A8S1E180"/>
<gene>
    <name evidence="11" type="ORF">CLODIP_2_CD09178</name>
</gene>
<accession>A0A8S1E180</accession>
<dbReference type="InterPro" id="IPR017970">
    <property type="entry name" value="Homeobox_CS"/>
</dbReference>
<sequence>MKSSFFASWPTLERDGSHPRADGAGGGDDVDDRNNRIYKNKKAAGRDGISTHSLTSNQIIKQRIIGSGFCYGAGWIGWPGGREAALPPPPPSRVREQSHSCSLLSRSARVARERQQASQPRRSHTYTRYRVRMLNSRSGMQPRSNADMGTTDAGGGSAADHLHPKSSRVYSIDQILGHHAASRPCVSPPGGLRAEDADSSRLESASTSSGDTEHGVDDAPNSLVAGDMGHGGPDDADDMNKPRKIRRSRTTFTTYQLHQLERAFEKTQYPDVFTREELAMRLDLSEARVQVWFQNRRAKWRKREKALGRETTGFLHAEQSGIHDFNVHAQLAGLPPLGGGPHEGFWPGPGTLGAALGFGPMLGLPHGLSLPWAAAAASGKGPSPPLHALLSHYVLAAGLPGHGGLAGFMPPGMLANPPHSALQPPTSASQSPPLPPKGRSPDVDAEQGSNDGKEDESRKNSIDALRLRAKEHQALLEQRFLAAAAKSAAQVQAKS</sequence>
<feature type="DNA-binding region" description="Homeobox" evidence="6">
    <location>
        <begin position="245"/>
        <end position="304"/>
    </location>
</feature>
<keyword evidence="4 6" id="KW-0371">Homeobox</keyword>
<keyword evidence="3 6" id="KW-0238">DNA-binding</keyword>
<dbReference type="PROSITE" id="PS50071">
    <property type="entry name" value="HOMEOBOX_2"/>
    <property type="match status" value="1"/>
</dbReference>
<feature type="compositionally biased region" description="Basic and acidic residues" evidence="8">
    <location>
        <begin position="12"/>
        <end position="21"/>
    </location>
</feature>
<dbReference type="PROSITE" id="PS50803">
    <property type="entry name" value="OAR"/>
    <property type="match status" value="1"/>
</dbReference>
<evidence type="ECO:0000259" key="10">
    <source>
        <dbReference type="PROSITE" id="PS50803"/>
    </source>
</evidence>
<dbReference type="InterPro" id="IPR009057">
    <property type="entry name" value="Homeodomain-like_sf"/>
</dbReference>
<reference evidence="11 12" key="1">
    <citation type="submission" date="2020-04" db="EMBL/GenBank/DDBJ databases">
        <authorList>
            <person name="Alioto T."/>
            <person name="Alioto T."/>
            <person name="Gomez Garrido J."/>
        </authorList>
    </citation>
    <scope>NUCLEOTIDE SEQUENCE [LARGE SCALE GENOMIC DNA]</scope>
</reference>
<dbReference type="InterPro" id="IPR050649">
    <property type="entry name" value="Paired_Homeobox_TFs"/>
</dbReference>
<feature type="region of interest" description="Disordered" evidence="8">
    <location>
        <begin position="181"/>
        <end position="241"/>
    </location>
</feature>
<dbReference type="GO" id="GO:0005634">
    <property type="term" value="C:nucleus"/>
    <property type="evidence" value="ECO:0007669"/>
    <property type="project" value="UniProtKB-SubCell"/>
</dbReference>
<organism evidence="11 12">
    <name type="scientific">Cloeon dipterum</name>
    <dbReference type="NCBI Taxonomy" id="197152"/>
    <lineage>
        <taxon>Eukaryota</taxon>
        <taxon>Metazoa</taxon>
        <taxon>Ecdysozoa</taxon>
        <taxon>Arthropoda</taxon>
        <taxon>Hexapoda</taxon>
        <taxon>Insecta</taxon>
        <taxon>Pterygota</taxon>
        <taxon>Palaeoptera</taxon>
        <taxon>Ephemeroptera</taxon>
        <taxon>Pisciforma</taxon>
        <taxon>Baetidae</taxon>
        <taxon>Cloeon</taxon>
    </lineage>
</organism>
<dbReference type="GO" id="GO:0000977">
    <property type="term" value="F:RNA polymerase II transcription regulatory region sequence-specific DNA binding"/>
    <property type="evidence" value="ECO:0007669"/>
    <property type="project" value="TreeGrafter"/>
</dbReference>
<evidence type="ECO:0008006" key="13">
    <source>
        <dbReference type="Google" id="ProtNLM"/>
    </source>
</evidence>
<proteinExistence type="predicted"/>
<feature type="domain" description="Homeobox" evidence="9">
    <location>
        <begin position="243"/>
        <end position="303"/>
    </location>
</feature>
<evidence type="ECO:0000256" key="1">
    <source>
        <dbReference type="ARBA" id="ARBA00004123"/>
    </source>
</evidence>
<evidence type="ECO:0000256" key="3">
    <source>
        <dbReference type="ARBA" id="ARBA00023125"/>
    </source>
</evidence>
<feature type="region of interest" description="Disordered" evidence="8">
    <location>
        <begin position="1"/>
        <end position="34"/>
    </location>
</feature>
<dbReference type="SUPFAM" id="SSF46689">
    <property type="entry name" value="Homeodomain-like"/>
    <property type="match status" value="1"/>
</dbReference>
<feature type="compositionally biased region" description="Polar residues" evidence="8">
    <location>
        <begin position="135"/>
        <end position="144"/>
    </location>
</feature>
<dbReference type="Gene3D" id="1.10.10.60">
    <property type="entry name" value="Homeodomain-like"/>
    <property type="match status" value="1"/>
</dbReference>
<dbReference type="InterPro" id="IPR003654">
    <property type="entry name" value="OAR_dom"/>
</dbReference>
<dbReference type="GO" id="GO:0000981">
    <property type="term" value="F:DNA-binding transcription factor activity, RNA polymerase II-specific"/>
    <property type="evidence" value="ECO:0007669"/>
    <property type="project" value="InterPro"/>
</dbReference>
<keyword evidence="12" id="KW-1185">Reference proteome</keyword>
<dbReference type="OrthoDB" id="6159439at2759"/>
<evidence type="ECO:0000256" key="7">
    <source>
        <dbReference type="RuleBase" id="RU000682"/>
    </source>
</evidence>
<feature type="compositionally biased region" description="Basic and acidic residues" evidence="8">
    <location>
        <begin position="451"/>
        <end position="465"/>
    </location>
</feature>
<evidence type="ECO:0000256" key="2">
    <source>
        <dbReference type="ARBA" id="ARBA00022473"/>
    </source>
</evidence>
<evidence type="ECO:0000256" key="6">
    <source>
        <dbReference type="PROSITE-ProRule" id="PRU00108"/>
    </source>
</evidence>
<dbReference type="Proteomes" id="UP000494165">
    <property type="component" value="Unassembled WGS sequence"/>
</dbReference>
<evidence type="ECO:0000313" key="11">
    <source>
        <dbReference type="EMBL" id="CAB3387239.1"/>
    </source>
</evidence>
<feature type="domain" description="OAR" evidence="10">
    <location>
        <begin position="460"/>
        <end position="473"/>
    </location>
</feature>
<keyword evidence="5 6" id="KW-0539">Nucleus</keyword>
<dbReference type="PANTHER" id="PTHR24329">
    <property type="entry name" value="HOMEOBOX PROTEIN ARISTALESS"/>
    <property type="match status" value="1"/>
</dbReference>
<dbReference type="EMBL" id="CADEPI010000554">
    <property type="protein sequence ID" value="CAB3387239.1"/>
    <property type="molecule type" value="Genomic_DNA"/>
</dbReference>
<protein>
    <recommendedName>
        <fullName evidence="13">Homeobox domain-containing protein</fullName>
    </recommendedName>
</protein>
<name>A0A8S1E180_9INSE</name>
<evidence type="ECO:0000259" key="9">
    <source>
        <dbReference type="PROSITE" id="PS50071"/>
    </source>
</evidence>
<feature type="region of interest" description="Disordered" evidence="8">
    <location>
        <begin position="415"/>
        <end position="465"/>
    </location>
</feature>
<feature type="region of interest" description="Disordered" evidence="8">
    <location>
        <begin position="103"/>
        <end position="163"/>
    </location>
</feature>
<comment type="caution">
    <text evidence="11">The sequence shown here is derived from an EMBL/GenBank/DDBJ whole genome shotgun (WGS) entry which is preliminary data.</text>
</comment>
<evidence type="ECO:0000256" key="4">
    <source>
        <dbReference type="ARBA" id="ARBA00023155"/>
    </source>
</evidence>
<feature type="compositionally biased region" description="Basic residues" evidence="8">
    <location>
        <begin position="121"/>
        <end position="131"/>
    </location>
</feature>
<dbReference type="SMART" id="SM00389">
    <property type="entry name" value="HOX"/>
    <property type="match status" value="1"/>
</dbReference>
<evidence type="ECO:0000256" key="5">
    <source>
        <dbReference type="ARBA" id="ARBA00023242"/>
    </source>
</evidence>
<evidence type="ECO:0000256" key="8">
    <source>
        <dbReference type="SAM" id="MobiDB-lite"/>
    </source>
</evidence>